<dbReference type="Gene3D" id="1.10.10.10">
    <property type="entry name" value="Winged helix-like DNA-binding domain superfamily/Winged helix DNA-binding domain"/>
    <property type="match status" value="1"/>
</dbReference>
<dbReference type="Proteomes" id="UP001596105">
    <property type="component" value="Unassembled WGS sequence"/>
</dbReference>
<dbReference type="Pfam" id="PF13412">
    <property type="entry name" value="HTH_24"/>
    <property type="match status" value="1"/>
</dbReference>
<dbReference type="InterPro" id="IPR029056">
    <property type="entry name" value="Ribokinase-like"/>
</dbReference>
<dbReference type="InterPro" id="IPR002173">
    <property type="entry name" value="Carboh/pur_kinase_PfkB_CS"/>
</dbReference>
<evidence type="ECO:0000256" key="2">
    <source>
        <dbReference type="ARBA" id="ARBA00022723"/>
    </source>
</evidence>
<gene>
    <name evidence="5" type="ORF">ACFPPD_11495</name>
</gene>
<dbReference type="PANTHER" id="PTHR42909">
    <property type="entry name" value="ZGC:136858"/>
    <property type="match status" value="1"/>
</dbReference>
<dbReference type="InterPro" id="IPR036388">
    <property type="entry name" value="WH-like_DNA-bd_sf"/>
</dbReference>
<proteinExistence type="predicted"/>
<dbReference type="PANTHER" id="PTHR42909:SF1">
    <property type="entry name" value="CARBOHYDRATE KINASE PFKB DOMAIN-CONTAINING PROTEIN"/>
    <property type="match status" value="1"/>
</dbReference>
<accession>A0ABW0LWP2</accession>
<dbReference type="InterPro" id="IPR036390">
    <property type="entry name" value="WH_DNA-bd_sf"/>
</dbReference>
<organism evidence="5 6">
    <name type="scientific">Cohnella suwonensis</name>
    <dbReference type="NCBI Taxonomy" id="696072"/>
    <lineage>
        <taxon>Bacteria</taxon>
        <taxon>Bacillati</taxon>
        <taxon>Bacillota</taxon>
        <taxon>Bacilli</taxon>
        <taxon>Bacillales</taxon>
        <taxon>Paenibacillaceae</taxon>
        <taxon>Cohnella</taxon>
    </lineage>
</organism>
<dbReference type="InterPro" id="IPR011611">
    <property type="entry name" value="PfkB_dom"/>
</dbReference>
<reference evidence="6" key="1">
    <citation type="journal article" date="2019" name="Int. J. Syst. Evol. Microbiol.">
        <title>The Global Catalogue of Microorganisms (GCM) 10K type strain sequencing project: providing services to taxonomists for standard genome sequencing and annotation.</title>
        <authorList>
            <consortium name="The Broad Institute Genomics Platform"/>
            <consortium name="The Broad Institute Genome Sequencing Center for Infectious Disease"/>
            <person name="Wu L."/>
            <person name="Ma J."/>
        </authorList>
    </citation>
    <scope>NUCLEOTIDE SEQUENCE [LARGE SCALE GENOMIC DNA]</scope>
    <source>
        <strain evidence="6">CCUG 57113</strain>
    </source>
</reference>
<keyword evidence="1" id="KW-0808">Transferase</keyword>
<sequence length="367" mass="38774">MDREQQILALIRRNPFISQNEIAGAVGISRSAVAGYIASLTKKGSLRGRAYVLPESNSVLCIGGANLDSKATSKRPIRPASSNPSNVKETCGGVARNIAENLARLSATVSLLSVVGDDQAGQWVLKETTRAGVDAALCQVLPQEKTGTYTAFLDVTGEMYVAFADMDIYDKFDARLIQEKWPHIAASKLAIADANLAADGLNELVARCRDNSLPLFIDPVSSEKAKKLPADLTGVTAIFPNLEEAVELAGFKNAPTEAATADYAALARAIRDRGVRHVFITAGSAGVFYSGDEGEKLVPPIPTDVVEVTGAGDAFVAGVAYGILQDASYLEACQYGLAAAHLTLQTAESVSASLSEQSLQLTAKERL</sequence>
<dbReference type="Gene3D" id="3.40.1190.20">
    <property type="match status" value="1"/>
</dbReference>
<dbReference type="Pfam" id="PF00294">
    <property type="entry name" value="PfkB"/>
    <property type="match status" value="1"/>
</dbReference>
<evidence type="ECO:0000259" key="4">
    <source>
        <dbReference type="Pfam" id="PF00294"/>
    </source>
</evidence>
<dbReference type="CDD" id="cd01941">
    <property type="entry name" value="YeiC_kinase_like"/>
    <property type="match status" value="1"/>
</dbReference>
<dbReference type="RefSeq" id="WP_209750535.1">
    <property type="nucleotide sequence ID" value="NZ_JBHSMH010000030.1"/>
</dbReference>
<evidence type="ECO:0000256" key="3">
    <source>
        <dbReference type="ARBA" id="ARBA00022777"/>
    </source>
</evidence>
<dbReference type="PROSITE" id="PS00583">
    <property type="entry name" value="PFKB_KINASES_1"/>
    <property type="match status" value="1"/>
</dbReference>
<evidence type="ECO:0000313" key="5">
    <source>
        <dbReference type="EMBL" id="MFC5469347.1"/>
    </source>
</evidence>
<keyword evidence="3 5" id="KW-0418">Kinase</keyword>
<comment type="caution">
    <text evidence="5">The sequence shown here is derived from an EMBL/GenBank/DDBJ whole genome shotgun (WGS) entry which is preliminary data.</text>
</comment>
<dbReference type="SUPFAM" id="SSF53613">
    <property type="entry name" value="Ribokinase-like"/>
    <property type="match status" value="1"/>
</dbReference>
<feature type="domain" description="Carbohydrate kinase PfkB" evidence="4">
    <location>
        <begin position="57"/>
        <end position="349"/>
    </location>
</feature>
<dbReference type="GO" id="GO:0016301">
    <property type="term" value="F:kinase activity"/>
    <property type="evidence" value="ECO:0007669"/>
    <property type="project" value="UniProtKB-KW"/>
</dbReference>
<keyword evidence="2" id="KW-0479">Metal-binding</keyword>
<dbReference type="EMBL" id="JBHSMH010000030">
    <property type="protein sequence ID" value="MFC5469347.1"/>
    <property type="molecule type" value="Genomic_DNA"/>
</dbReference>
<protein>
    <submittedName>
        <fullName evidence="5">Carbohydrate kinase</fullName>
    </submittedName>
</protein>
<dbReference type="SUPFAM" id="SSF46785">
    <property type="entry name" value="Winged helix' DNA-binding domain"/>
    <property type="match status" value="1"/>
</dbReference>
<name>A0ABW0LWP2_9BACL</name>
<keyword evidence="6" id="KW-1185">Reference proteome</keyword>
<evidence type="ECO:0000313" key="6">
    <source>
        <dbReference type="Proteomes" id="UP001596105"/>
    </source>
</evidence>
<evidence type="ECO:0000256" key="1">
    <source>
        <dbReference type="ARBA" id="ARBA00022679"/>
    </source>
</evidence>